<evidence type="ECO:0000256" key="1">
    <source>
        <dbReference type="ARBA" id="ARBA00004123"/>
    </source>
</evidence>
<feature type="compositionally biased region" description="Low complexity" evidence="6">
    <location>
        <begin position="878"/>
        <end position="889"/>
    </location>
</feature>
<dbReference type="Pfam" id="PF00176">
    <property type="entry name" value="SNF2-rel_dom"/>
    <property type="match status" value="1"/>
</dbReference>
<dbReference type="SMART" id="SM00487">
    <property type="entry name" value="DEXDc"/>
    <property type="match status" value="1"/>
</dbReference>
<gene>
    <name evidence="9" type="ORF">TAPDE_004674</name>
</gene>
<keyword evidence="4" id="KW-0067">ATP-binding</keyword>
<dbReference type="GO" id="GO:0016787">
    <property type="term" value="F:hydrolase activity"/>
    <property type="evidence" value="ECO:0007669"/>
    <property type="project" value="UniProtKB-KW"/>
</dbReference>
<dbReference type="CDD" id="cd18793">
    <property type="entry name" value="SF2_C_SNF"/>
    <property type="match status" value="1"/>
</dbReference>
<dbReference type="PROSITE" id="PS51194">
    <property type="entry name" value="HELICASE_CTER"/>
    <property type="match status" value="1"/>
</dbReference>
<dbReference type="FunFam" id="3.40.50.10810:FF:000019">
    <property type="entry name" value="DNA excision repair protein ERCC-6-like 2 isoform X1"/>
    <property type="match status" value="1"/>
</dbReference>
<evidence type="ECO:0000256" key="3">
    <source>
        <dbReference type="ARBA" id="ARBA00022801"/>
    </source>
</evidence>
<evidence type="ECO:0000256" key="4">
    <source>
        <dbReference type="ARBA" id="ARBA00022840"/>
    </source>
</evidence>
<proteinExistence type="predicted"/>
<evidence type="ECO:0000259" key="8">
    <source>
        <dbReference type="PROSITE" id="PS51194"/>
    </source>
</evidence>
<organism evidence="9 10">
    <name type="scientific">Taphrina deformans (strain PYCC 5710 / ATCC 11124 / CBS 356.35 / IMI 108563 / JCM 9778 / NBRC 8474)</name>
    <name type="common">Peach leaf curl fungus</name>
    <name type="synonym">Lalaria deformans</name>
    <dbReference type="NCBI Taxonomy" id="1097556"/>
    <lineage>
        <taxon>Eukaryota</taxon>
        <taxon>Fungi</taxon>
        <taxon>Dikarya</taxon>
        <taxon>Ascomycota</taxon>
        <taxon>Taphrinomycotina</taxon>
        <taxon>Taphrinomycetes</taxon>
        <taxon>Taphrinales</taxon>
        <taxon>Taphrinaceae</taxon>
        <taxon>Taphrina</taxon>
    </lineage>
</organism>
<dbReference type="Pfam" id="PF00271">
    <property type="entry name" value="Helicase_C"/>
    <property type="match status" value="1"/>
</dbReference>
<dbReference type="eggNOG" id="KOG0387">
    <property type="taxonomic scope" value="Eukaryota"/>
</dbReference>
<keyword evidence="2" id="KW-0547">Nucleotide-binding</keyword>
<dbReference type="AlphaFoldDB" id="R4XFJ5"/>
<feature type="region of interest" description="Disordered" evidence="6">
    <location>
        <begin position="878"/>
        <end position="927"/>
    </location>
</feature>
<feature type="domain" description="Helicase ATP-binding" evidence="7">
    <location>
        <begin position="187"/>
        <end position="364"/>
    </location>
</feature>
<keyword evidence="10" id="KW-1185">Reference proteome</keyword>
<name>R4XFJ5_TAPDE</name>
<dbReference type="InterPro" id="IPR001650">
    <property type="entry name" value="Helicase_C-like"/>
</dbReference>
<keyword evidence="3" id="KW-0378">Hydrolase</keyword>
<dbReference type="Pfam" id="PF14773">
    <property type="entry name" value="VIGSSK"/>
    <property type="match status" value="1"/>
</dbReference>
<dbReference type="Proteomes" id="UP000013776">
    <property type="component" value="Unassembled WGS sequence"/>
</dbReference>
<evidence type="ECO:0000256" key="2">
    <source>
        <dbReference type="ARBA" id="ARBA00022741"/>
    </source>
</evidence>
<evidence type="ECO:0000313" key="9">
    <source>
        <dbReference type="EMBL" id="CCG84448.1"/>
    </source>
</evidence>
<dbReference type="GO" id="GO:0005524">
    <property type="term" value="F:ATP binding"/>
    <property type="evidence" value="ECO:0007669"/>
    <property type="project" value="InterPro"/>
</dbReference>
<dbReference type="STRING" id="1097556.R4XFJ5"/>
<dbReference type="GO" id="GO:0005634">
    <property type="term" value="C:nucleus"/>
    <property type="evidence" value="ECO:0007669"/>
    <property type="project" value="UniProtKB-SubCell"/>
</dbReference>
<dbReference type="InterPro" id="IPR014001">
    <property type="entry name" value="Helicase_ATP-bd"/>
</dbReference>
<feature type="region of interest" description="Disordered" evidence="6">
    <location>
        <begin position="128"/>
        <end position="151"/>
    </location>
</feature>
<dbReference type="PANTHER" id="PTHR45629">
    <property type="entry name" value="SNF2/RAD54 FAMILY MEMBER"/>
    <property type="match status" value="1"/>
</dbReference>
<protein>
    <submittedName>
        <fullName evidence="9">Uncharacterized protein</fullName>
    </submittedName>
</protein>
<dbReference type="PANTHER" id="PTHR45629:SF7">
    <property type="entry name" value="DNA EXCISION REPAIR PROTEIN ERCC-6-RELATED"/>
    <property type="match status" value="1"/>
</dbReference>
<dbReference type="EMBL" id="CAHR02000242">
    <property type="protein sequence ID" value="CCG84448.1"/>
    <property type="molecule type" value="Genomic_DNA"/>
</dbReference>
<dbReference type="SUPFAM" id="SSF52540">
    <property type="entry name" value="P-loop containing nucleoside triphosphate hydrolases"/>
    <property type="match status" value="2"/>
</dbReference>
<evidence type="ECO:0000313" key="10">
    <source>
        <dbReference type="Proteomes" id="UP000013776"/>
    </source>
</evidence>
<dbReference type="InterPro" id="IPR029256">
    <property type="entry name" value="Heliccase-ass-bd"/>
</dbReference>
<comment type="caution">
    <text evidence="9">The sequence shown here is derived from an EMBL/GenBank/DDBJ whole genome shotgun (WGS) entry which is preliminary data.</text>
</comment>
<dbReference type="Gene3D" id="3.40.50.10810">
    <property type="entry name" value="Tandem AAA-ATPase domain"/>
    <property type="match status" value="1"/>
</dbReference>
<dbReference type="PROSITE" id="PS51192">
    <property type="entry name" value="HELICASE_ATP_BIND_1"/>
    <property type="match status" value="1"/>
</dbReference>
<dbReference type="SMART" id="SM00490">
    <property type="entry name" value="HELICc"/>
    <property type="match status" value="1"/>
</dbReference>
<dbReference type="InterPro" id="IPR000330">
    <property type="entry name" value="SNF2_N"/>
</dbReference>
<feature type="domain" description="Helicase C-terminal" evidence="8">
    <location>
        <begin position="555"/>
        <end position="708"/>
    </location>
</feature>
<keyword evidence="5" id="KW-0539">Nucleus</keyword>
<evidence type="ECO:0000259" key="7">
    <source>
        <dbReference type="PROSITE" id="PS51192"/>
    </source>
</evidence>
<dbReference type="InterPro" id="IPR050496">
    <property type="entry name" value="SNF2_RAD54_helicase_repair"/>
</dbReference>
<dbReference type="Gene3D" id="3.40.50.300">
    <property type="entry name" value="P-loop containing nucleotide triphosphate hydrolases"/>
    <property type="match status" value="1"/>
</dbReference>
<feature type="region of interest" description="Disordered" evidence="6">
    <location>
        <begin position="1"/>
        <end position="40"/>
    </location>
</feature>
<comment type="subcellular location">
    <subcellularLocation>
        <location evidence="1">Nucleus</location>
    </subcellularLocation>
</comment>
<reference evidence="9 10" key="1">
    <citation type="journal article" date="2013" name="MBio">
        <title>Genome sequencing of the plant pathogen Taphrina deformans, the causal agent of peach leaf curl.</title>
        <authorList>
            <person name="Cisse O.H."/>
            <person name="Almeida J.M.G.C.F."/>
            <person name="Fonseca A."/>
            <person name="Kumar A.A."/>
            <person name="Salojaervi J."/>
            <person name="Overmyer K."/>
            <person name="Hauser P.M."/>
            <person name="Pagni M."/>
        </authorList>
    </citation>
    <scope>NUCLEOTIDE SEQUENCE [LARGE SCALE GENOMIC DNA]</scope>
    <source>
        <strain evidence="10">PYCC 5710 / ATCC 11124 / CBS 356.35 / IMI 108563 / JCM 9778 / NBRC 8474</strain>
    </source>
</reference>
<sequence length="927" mass="103969">MSESEPEDEDLSVQTAVVRERTKFSQADTESSDEDLSAPARYKVPAKKTQRITSTAIRVISTPIEVAGAQEQGFNNNAIAEDTDVIHAESVAAHTEHNTTFSAKHLQQPVSTSVELEVALLQETQDLHPKPSTASCQGVKEKPLFDGQPNNPKRDILLGLEDDKTTLPGCTAQWLRPYQIDGILFMYDLYTTKTGGILGDDMGLGKTVQVIGLLNAVFGKDGSQRDWKRMREMRAAGEEYPVVMIICPGTLIDNWLKELETWSWTHVAKYHGPDKDIALQTIRSGRAEVLITTYNTYKTNEFLLNQISWNVVIADECHIIKEKRSQITQSANLVNSHCRIGLTGTAIQNNYDELYTLLNWTNPGVFGTPSDWVRNVSTVLKNGQKHTATNYELSLARKKALELSKNLLPRVLLRRTKALIAHQLPKKTDKVVFCPLTSLQITAYDNLMLTDDLCFLRDAKQPCTCGSGLLRQLCCYKESPSGKTFAEMLFPYLHYLRNLSNHMALCLPRTGEADWKRARSQDLLEQALPEDWRAIINRPPMQNGCDPELCGKWKVLQKLLLHWKREGSKVLIFSSSVKLLDMLNDLMMQENYLYEYLHGSMSLEARAMAVDNFNNNKEQFVFLISTRAGGVGLNIVSANKVVIFDPNWNPAHDLQAQDRAYRIGQRRDVEVYRLISTGTVEEVVYARQVYKQQQANIGYDASEERRYFRGVQGDADQRGELFGVENLLTFHGENHVLKAIFDDTEEAESHFDNIRMANIDINATQEDIRNVDVKDAFGIESIVKAECPAAGTITNPTTTEPSSKNEDVIAQILASAGVRYSHKNNEVVGRSRIETEIGKLAAEAAGNAEHQNREAYLATILNARHRQRKRPVAVDPVAAVSSRSVAGPRLVQSTLTNNGPDGREGRDKKRARVLPWTKDGVASDRKK</sequence>
<evidence type="ECO:0000256" key="6">
    <source>
        <dbReference type="SAM" id="MobiDB-lite"/>
    </source>
</evidence>
<feature type="compositionally biased region" description="Acidic residues" evidence="6">
    <location>
        <begin position="1"/>
        <end position="11"/>
    </location>
</feature>
<dbReference type="OrthoDB" id="413460at2759"/>
<dbReference type="InterPro" id="IPR027417">
    <property type="entry name" value="P-loop_NTPase"/>
</dbReference>
<dbReference type="InterPro" id="IPR038718">
    <property type="entry name" value="SNF2-like_sf"/>
</dbReference>
<accession>R4XFJ5</accession>
<evidence type="ECO:0000256" key="5">
    <source>
        <dbReference type="ARBA" id="ARBA00023242"/>
    </source>
</evidence>
<dbReference type="VEuPathDB" id="FungiDB:TAPDE_004674"/>
<dbReference type="InterPro" id="IPR049730">
    <property type="entry name" value="SNF2/RAD54-like_C"/>
</dbReference>